<dbReference type="AlphaFoldDB" id="A0A5F8AGR8"/>
<protein>
    <submittedName>
        <fullName evidence="1">Uncharacterized protein</fullName>
    </submittedName>
</protein>
<dbReference type="InParanoid" id="A0A5F8AGR8"/>
<name>A0A5F8AGR8_MACMU</name>
<sequence>MAKSKVTQPSPSEQHRIQVSCPSALFAAGSTCFHTISVHLPATRLQSETGSLRVCVEPKRGQQWCERQQIYIPDTFTLGQEQLPLQIPVTSFFSLLLLLGVTTEAGEVRVQVREEGGSGTCSL</sequence>
<reference evidence="1" key="3">
    <citation type="submission" date="2025-08" db="UniProtKB">
        <authorList>
            <consortium name="Ensembl"/>
        </authorList>
    </citation>
    <scope>IDENTIFICATION</scope>
    <source>
        <strain evidence="1">17573</strain>
    </source>
</reference>
<dbReference type="OMA" id="WCERQQI"/>
<dbReference type="Bgee" id="ENSMMUG00000063349">
    <property type="expression patterns" value="Expressed in adult mammalian kidney and 5 other cell types or tissues"/>
</dbReference>
<reference evidence="1" key="2">
    <citation type="submission" date="2019-01" db="EMBL/GenBank/DDBJ databases">
        <authorList>
            <person name="Graves T."/>
            <person name="Eichler E.E."/>
            <person name="Wilson R.K."/>
        </authorList>
    </citation>
    <scope>NUCLEOTIDE SEQUENCE [LARGE SCALE GENOMIC DNA]</scope>
    <source>
        <strain evidence="1">17573</strain>
    </source>
</reference>
<dbReference type="VEuPathDB" id="HostDB:ENSMMUG00000063349"/>
<reference evidence="2" key="1">
    <citation type="journal article" date="2007" name="Science">
        <title>Evolutionary and biomedical insights from the rhesus macaque genome.</title>
        <authorList>
            <person name="Gibbs R.A."/>
            <person name="Rogers J."/>
            <person name="Katze M.G."/>
            <person name="Bumgarner R."/>
            <person name="Weinstock G.M."/>
            <person name="Mardis E.R."/>
            <person name="Remington K.A."/>
            <person name="Strausberg R.L."/>
            <person name="Venter J.C."/>
            <person name="Wilson R.K."/>
            <person name="Batzer M.A."/>
            <person name="Bustamante C.D."/>
            <person name="Eichler E.E."/>
            <person name="Hahn M.W."/>
            <person name="Hardison R.C."/>
            <person name="Makova K.D."/>
            <person name="Miller W."/>
            <person name="Milosavljevic A."/>
            <person name="Palermo R.E."/>
            <person name="Siepel A."/>
            <person name="Sikela J.M."/>
            <person name="Attaway T."/>
            <person name="Bell S."/>
            <person name="Bernard K.E."/>
            <person name="Buhay C.J."/>
            <person name="Chandrabose M.N."/>
            <person name="Dao M."/>
            <person name="Davis C."/>
            <person name="Delehaunty K.D."/>
            <person name="Ding Y."/>
            <person name="Dinh H.H."/>
            <person name="Dugan-Rocha S."/>
            <person name="Fulton L.A."/>
            <person name="Gabisi R.A."/>
            <person name="Garner T.T."/>
            <person name="Godfrey J."/>
            <person name="Hawes A.C."/>
            <person name="Hernandez J."/>
            <person name="Hines S."/>
            <person name="Holder M."/>
            <person name="Hume J."/>
            <person name="Jhangiani S.N."/>
            <person name="Joshi V."/>
            <person name="Khan Z.M."/>
            <person name="Kirkness E.F."/>
            <person name="Cree A."/>
            <person name="Fowler R.G."/>
            <person name="Lee S."/>
            <person name="Lewis L.R."/>
            <person name="Li Z."/>
            <person name="Liu Y.-S."/>
            <person name="Moore S.M."/>
            <person name="Muzny D."/>
            <person name="Nazareth L.V."/>
            <person name="Ngo D.N."/>
            <person name="Okwuonu G.O."/>
            <person name="Pai G."/>
            <person name="Parker D."/>
            <person name="Paul H.A."/>
            <person name="Pfannkoch C."/>
            <person name="Pohl C.S."/>
            <person name="Rogers Y.-H.C."/>
            <person name="Ruiz S.J."/>
            <person name="Sabo A."/>
            <person name="Santibanez J."/>
            <person name="Schneider B.W."/>
            <person name="Smith S.M."/>
            <person name="Sodergren E."/>
            <person name="Svatek A.F."/>
            <person name="Utterback T.R."/>
            <person name="Vattathil S."/>
            <person name="Warren W."/>
            <person name="White C.S."/>
            <person name="Chinwalla A.T."/>
            <person name="Feng Y."/>
            <person name="Halpern A.L."/>
            <person name="Hillier L.W."/>
            <person name="Huang X."/>
            <person name="Minx P."/>
            <person name="Nelson J.O."/>
            <person name="Pepin K.H."/>
            <person name="Qin X."/>
            <person name="Sutton G.G."/>
            <person name="Venter E."/>
            <person name="Walenz B.P."/>
            <person name="Wallis J.W."/>
            <person name="Worley K.C."/>
            <person name="Yang S.-P."/>
            <person name="Jones S.M."/>
            <person name="Marra M.A."/>
            <person name="Rocchi M."/>
            <person name="Schein J.E."/>
            <person name="Baertsch R."/>
            <person name="Clarke L."/>
            <person name="Csuros M."/>
            <person name="Glasscock J."/>
            <person name="Harris R.A."/>
            <person name="Havlak P."/>
            <person name="Jackson A.R."/>
            <person name="Jiang H."/>
            <person name="Liu Y."/>
            <person name="Messina D.N."/>
            <person name="Shen Y."/>
            <person name="Song H.X.-Z."/>
            <person name="Wylie T."/>
            <person name="Zhang L."/>
            <person name="Birney E."/>
            <person name="Han K."/>
            <person name="Konkel M.K."/>
            <person name="Lee J."/>
            <person name="Smit A.F.A."/>
            <person name="Ullmer B."/>
            <person name="Wang H."/>
            <person name="Xing J."/>
            <person name="Burhans R."/>
            <person name="Cheng Z."/>
            <person name="Karro J.E."/>
            <person name="Ma J."/>
            <person name="Raney B."/>
            <person name="She X."/>
            <person name="Cox M.J."/>
            <person name="Demuth J.P."/>
            <person name="Dumas L.J."/>
            <person name="Han S.-G."/>
            <person name="Hopkins J."/>
            <person name="Karimpour-Fard A."/>
            <person name="Kim Y.H."/>
            <person name="Pollack J.R."/>
            <person name="Vinar T."/>
            <person name="Addo-Quaye C."/>
            <person name="Degenhardt J."/>
            <person name="Denby A."/>
            <person name="Hubisz M.J."/>
            <person name="Indap A."/>
            <person name="Kosiol C."/>
            <person name="Lahn B.T."/>
            <person name="Lawson H.A."/>
            <person name="Marklein A."/>
            <person name="Nielsen R."/>
            <person name="Vallender E.J."/>
            <person name="Clark A.G."/>
            <person name="Ferguson B."/>
            <person name="Hernandez R.D."/>
            <person name="Hirani K."/>
            <person name="Kehrer-Sawatzki H."/>
            <person name="Kolb J."/>
            <person name="Patil S."/>
            <person name="Pu L.-L."/>
            <person name="Ren Y."/>
            <person name="Smith D.G."/>
            <person name="Wheeler D.A."/>
            <person name="Schenck I."/>
            <person name="Ball E.V."/>
            <person name="Chen R."/>
            <person name="Cooper D.N."/>
            <person name="Giardine B."/>
            <person name="Hsu F."/>
            <person name="Kent W.J."/>
            <person name="Lesk A."/>
            <person name="Nelson D.L."/>
            <person name="O'brien W.E."/>
            <person name="Pruefer K."/>
            <person name="Stenson P.D."/>
            <person name="Wallace J.C."/>
            <person name="Ke H."/>
            <person name="Liu X.-M."/>
            <person name="Wang P."/>
            <person name="Xiang A.P."/>
            <person name="Yang F."/>
            <person name="Barber G.P."/>
            <person name="Haussler D."/>
            <person name="Karolchik D."/>
            <person name="Kern A.D."/>
            <person name="Kuhn R.M."/>
            <person name="Smith K.E."/>
            <person name="Zwieg A.S."/>
        </authorList>
    </citation>
    <scope>NUCLEOTIDE SEQUENCE [LARGE SCALE GENOMIC DNA]</scope>
    <source>
        <strain evidence="2">17573</strain>
    </source>
</reference>
<organism evidence="1 2">
    <name type="scientific">Macaca mulatta</name>
    <name type="common">Rhesus macaque</name>
    <dbReference type="NCBI Taxonomy" id="9544"/>
    <lineage>
        <taxon>Eukaryota</taxon>
        <taxon>Metazoa</taxon>
        <taxon>Chordata</taxon>
        <taxon>Craniata</taxon>
        <taxon>Vertebrata</taxon>
        <taxon>Euteleostomi</taxon>
        <taxon>Mammalia</taxon>
        <taxon>Eutheria</taxon>
        <taxon>Euarchontoglires</taxon>
        <taxon>Primates</taxon>
        <taxon>Haplorrhini</taxon>
        <taxon>Catarrhini</taxon>
        <taxon>Cercopithecidae</taxon>
        <taxon>Cercopithecinae</taxon>
        <taxon>Macaca</taxon>
    </lineage>
</organism>
<accession>A0A5F8AGR8</accession>
<evidence type="ECO:0000313" key="2">
    <source>
        <dbReference type="Proteomes" id="UP000006718"/>
    </source>
</evidence>
<dbReference type="Ensembl" id="ENSMMUT00000082102.1">
    <property type="protein sequence ID" value="ENSMMUP00000076141.1"/>
    <property type="gene ID" value="ENSMMUG00000063349.1"/>
</dbReference>
<keyword evidence="2" id="KW-1185">Reference proteome</keyword>
<dbReference type="GeneTree" id="ENSGT01050000248217"/>
<reference evidence="1" key="4">
    <citation type="submission" date="2025-09" db="UniProtKB">
        <authorList>
            <consortium name="Ensembl"/>
        </authorList>
    </citation>
    <scope>IDENTIFICATION</scope>
    <source>
        <strain evidence="1">17573</strain>
    </source>
</reference>
<evidence type="ECO:0000313" key="1">
    <source>
        <dbReference type="Ensembl" id="ENSMMUP00000076141.1"/>
    </source>
</evidence>
<dbReference type="Proteomes" id="UP000006718">
    <property type="component" value="Chromosome 7"/>
</dbReference>
<proteinExistence type="predicted"/>